<keyword evidence="1" id="KW-0472">Membrane</keyword>
<protein>
    <submittedName>
        <fullName evidence="2">Uncharacterized protein</fullName>
    </submittedName>
</protein>
<organism evidence="2 3">
    <name type="scientific">Actinocatenispora rupis</name>
    <dbReference type="NCBI Taxonomy" id="519421"/>
    <lineage>
        <taxon>Bacteria</taxon>
        <taxon>Bacillati</taxon>
        <taxon>Actinomycetota</taxon>
        <taxon>Actinomycetes</taxon>
        <taxon>Micromonosporales</taxon>
        <taxon>Micromonosporaceae</taxon>
        <taxon>Actinocatenispora</taxon>
    </lineage>
</organism>
<reference evidence="2" key="1">
    <citation type="submission" date="2021-01" db="EMBL/GenBank/DDBJ databases">
        <title>Whole genome shotgun sequence of Actinocatenispora rupis NBRC 107355.</title>
        <authorList>
            <person name="Komaki H."/>
            <person name="Tamura T."/>
        </authorList>
    </citation>
    <scope>NUCLEOTIDE SEQUENCE</scope>
    <source>
        <strain evidence="2">NBRC 107355</strain>
    </source>
</reference>
<feature type="transmembrane region" description="Helical" evidence="1">
    <location>
        <begin position="47"/>
        <end position="68"/>
    </location>
</feature>
<evidence type="ECO:0000313" key="3">
    <source>
        <dbReference type="Proteomes" id="UP000612808"/>
    </source>
</evidence>
<evidence type="ECO:0000313" key="2">
    <source>
        <dbReference type="EMBL" id="GID09889.1"/>
    </source>
</evidence>
<dbReference type="InterPro" id="IPR045393">
    <property type="entry name" value="DUF6518"/>
</dbReference>
<keyword evidence="1" id="KW-1133">Transmembrane helix</keyword>
<keyword evidence="1" id="KW-0812">Transmembrane</keyword>
<feature type="transmembrane region" description="Helical" evidence="1">
    <location>
        <begin position="110"/>
        <end position="130"/>
    </location>
</feature>
<dbReference type="Proteomes" id="UP000612808">
    <property type="component" value="Unassembled WGS sequence"/>
</dbReference>
<dbReference type="RefSeq" id="WP_203654929.1">
    <property type="nucleotide sequence ID" value="NZ_BAAAZM010000002.1"/>
</dbReference>
<accession>A0A8J3N836</accession>
<keyword evidence="3" id="KW-1185">Reference proteome</keyword>
<feature type="transmembrane region" description="Helical" evidence="1">
    <location>
        <begin position="137"/>
        <end position="157"/>
    </location>
</feature>
<feature type="transmembrane region" description="Helical" evidence="1">
    <location>
        <begin position="75"/>
        <end position="98"/>
    </location>
</feature>
<gene>
    <name evidence="2" type="ORF">Aru02nite_07780</name>
</gene>
<feature type="transmembrane region" description="Helical" evidence="1">
    <location>
        <begin position="169"/>
        <end position="187"/>
    </location>
</feature>
<feature type="transmembrane region" description="Helical" evidence="1">
    <location>
        <begin position="20"/>
        <end position="41"/>
    </location>
</feature>
<dbReference type="Pfam" id="PF20128">
    <property type="entry name" value="DUF6518"/>
    <property type="match status" value="1"/>
</dbReference>
<dbReference type="AlphaFoldDB" id="A0A8J3N836"/>
<evidence type="ECO:0000256" key="1">
    <source>
        <dbReference type="SAM" id="Phobius"/>
    </source>
</evidence>
<name>A0A8J3N836_9ACTN</name>
<feature type="transmembrane region" description="Helical" evidence="1">
    <location>
        <begin position="194"/>
        <end position="214"/>
    </location>
</feature>
<sequence>MSTATATTRTPAPAVRRGPVVAVVAVAAGVVLGALDLAGQLALPYPWANLANSAALWAVAAFGLARWVRAGAVRCMVAGTVLLVVAVPVYYLAAALVLHDEVGNAVSAVGLAWTASGVLAGCVFGLAGHLRAVRPPFLAALGVALPSAVLLAEAAQRALRPHRGWDDDAWTAVIQVALAVVLVAAAGRGLRGRALAAALAVPLAAFGWVAFRVAGFA</sequence>
<dbReference type="EMBL" id="BOMB01000004">
    <property type="protein sequence ID" value="GID09889.1"/>
    <property type="molecule type" value="Genomic_DNA"/>
</dbReference>
<comment type="caution">
    <text evidence="2">The sequence shown here is derived from an EMBL/GenBank/DDBJ whole genome shotgun (WGS) entry which is preliminary data.</text>
</comment>
<proteinExistence type="predicted"/>